<proteinExistence type="predicted"/>
<dbReference type="EMBL" id="GGEC01066142">
    <property type="protein sequence ID" value="MBX46626.1"/>
    <property type="molecule type" value="Transcribed_RNA"/>
</dbReference>
<evidence type="ECO:0000313" key="1">
    <source>
        <dbReference type="EMBL" id="MBX46626.1"/>
    </source>
</evidence>
<accession>A0A2P2NVT8</accession>
<name>A0A2P2NVT8_RHIMU</name>
<sequence length="18" mass="2030">MDNGSSFPFIFLRSTVLV</sequence>
<organism evidence="1">
    <name type="scientific">Rhizophora mucronata</name>
    <name type="common">Asiatic mangrove</name>
    <dbReference type="NCBI Taxonomy" id="61149"/>
    <lineage>
        <taxon>Eukaryota</taxon>
        <taxon>Viridiplantae</taxon>
        <taxon>Streptophyta</taxon>
        <taxon>Embryophyta</taxon>
        <taxon>Tracheophyta</taxon>
        <taxon>Spermatophyta</taxon>
        <taxon>Magnoliopsida</taxon>
        <taxon>eudicotyledons</taxon>
        <taxon>Gunneridae</taxon>
        <taxon>Pentapetalae</taxon>
        <taxon>rosids</taxon>
        <taxon>fabids</taxon>
        <taxon>Malpighiales</taxon>
        <taxon>Rhizophoraceae</taxon>
        <taxon>Rhizophora</taxon>
    </lineage>
</organism>
<protein>
    <submittedName>
        <fullName evidence="1">Uncharacterized protein</fullName>
    </submittedName>
</protein>
<reference evidence="1" key="1">
    <citation type="submission" date="2018-02" db="EMBL/GenBank/DDBJ databases">
        <title>Rhizophora mucronata_Transcriptome.</title>
        <authorList>
            <person name="Meera S.P."/>
            <person name="Sreeshan A."/>
            <person name="Augustine A."/>
        </authorList>
    </citation>
    <scope>NUCLEOTIDE SEQUENCE</scope>
    <source>
        <tissue evidence="1">Leaf</tissue>
    </source>
</reference>
<dbReference type="AlphaFoldDB" id="A0A2P2NVT8"/>